<name>A0AAV4A518_9GAST</name>
<evidence type="ECO:0000256" key="1">
    <source>
        <dbReference type="SAM" id="Phobius"/>
    </source>
</evidence>
<feature type="transmembrane region" description="Helical" evidence="1">
    <location>
        <begin position="218"/>
        <end position="235"/>
    </location>
</feature>
<dbReference type="AlphaFoldDB" id="A0AAV4A518"/>
<keyword evidence="1" id="KW-0812">Transmembrane</keyword>
<feature type="transmembrane region" description="Helical" evidence="1">
    <location>
        <begin position="126"/>
        <end position="153"/>
    </location>
</feature>
<comment type="caution">
    <text evidence="2">The sequence shown here is derived from an EMBL/GenBank/DDBJ whole genome shotgun (WGS) entry which is preliminary data.</text>
</comment>
<keyword evidence="3" id="KW-1185">Reference proteome</keyword>
<feature type="transmembrane region" description="Helical" evidence="1">
    <location>
        <begin position="174"/>
        <end position="198"/>
    </location>
</feature>
<keyword evidence="1" id="KW-0472">Membrane</keyword>
<evidence type="ECO:0000313" key="2">
    <source>
        <dbReference type="EMBL" id="GFO02303.1"/>
    </source>
</evidence>
<gene>
    <name evidence="2" type="ORF">PoB_002880800</name>
</gene>
<dbReference type="Proteomes" id="UP000735302">
    <property type="component" value="Unassembled WGS sequence"/>
</dbReference>
<sequence length="304" mass="32691">MVIAEVLRTASKGQAVSTDPPETLVRFARPHYLIGTVWVVRFIVGFGPIRRFLTGTLSLPSDDSRLLEQEGLYFLLLPAFLCASAWAATYLQTTAVYHFLRLLSYAGRLLSCIPGSVSSQAKTVQVLLSVAAILMTSLCGTLGLLLSAGLLILKVLRLLYVTGRRLDSRETHSSLGLLFPAMLIVNLQALLSIAPLVMWLKAGIGAGSPLSPLNPDPSRLTGLLTSASVGILLFFESHVSSRSSDCVGSWCLYILAVISVLYASLSLYRLPAVVSIAMTIISLPRLFSGLSRLTGASHAESKKE</sequence>
<evidence type="ECO:0000313" key="3">
    <source>
        <dbReference type="Proteomes" id="UP000735302"/>
    </source>
</evidence>
<accession>A0AAV4A518</accession>
<keyword evidence="1" id="KW-1133">Transmembrane helix</keyword>
<reference evidence="2 3" key="1">
    <citation type="journal article" date="2021" name="Elife">
        <title>Chloroplast acquisition without the gene transfer in kleptoplastic sea slugs, Plakobranchus ocellatus.</title>
        <authorList>
            <person name="Maeda T."/>
            <person name="Takahashi S."/>
            <person name="Yoshida T."/>
            <person name="Shimamura S."/>
            <person name="Takaki Y."/>
            <person name="Nagai Y."/>
            <person name="Toyoda A."/>
            <person name="Suzuki Y."/>
            <person name="Arimoto A."/>
            <person name="Ishii H."/>
            <person name="Satoh N."/>
            <person name="Nishiyama T."/>
            <person name="Hasebe M."/>
            <person name="Maruyama T."/>
            <person name="Minagawa J."/>
            <person name="Obokata J."/>
            <person name="Shigenobu S."/>
        </authorList>
    </citation>
    <scope>NUCLEOTIDE SEQUENCE [LARGE SCALE GENOMIC DNA]</scope>
</reference>
<organism evidence="2 3">
    <name type="scientific">Plakobranchus ocellatus</name>
    <dbReference type="NCBI Taxonomy" id="259542"/>
    <lineage>
        <taxon>Eukaryota</taxon>
        <taxon>Metazoa</taxon>
        <taxon>Spiralia</taxon>
        <taxon>Lophotrochozoa</taxon>
        <taxon>Mollusca</taxon>
        <taxon>Gastropoda</taxon>
        <taxon>Heterobranchia</taxon>
        <taxon>Euthyneura</taxon>
        <taxon>Panpulmonata</taxon>
        <taxon>Sacoglossa</taxon>
        <taxon>Placobranchoidea</taxon>
        <taxon>Plakobranchidae</taxon>
        <taxon>Plakobranchus</taxon>
    </lineage>
</organism>
<dbReference type="EMBL" id="BLXT01003580">
    <property type="protein sequence ID" value="GFO02303.1"/>
    <property type="molecule type" value="Genomic_DNA"/>
</dbReference>
<feature type="transmembrane region" description="Helical" evidence="1">
    <location>
        <begin position="71"/>
        <end position="91"/>
    </location>
</feature>
<proteinExistence type="predicted"/>
<protein>
    <submittedName>
        <fullName evidence="2">GPI inositol-deacylase</fullName>
    </submittedName>
</protein>
<feature type="transmembrane region" description="Helical" evidence="1">
    <location>
        <begin position="247"/>
        <end position="264"/>
    </location>
</feature>